<name>A0A1I0U7Z7_9NOCA</name>
<dbReference type="Gene3D" id="3.40.50.1000">
    <property type="entry name" value="HAD superfamily/HAD-like"/>
    <property type="match status" value="1"/>
</dbReference>
<feature type="compositionally biased region" description="Basic and acidic residues" evidence="1">
    <location>
        <begin position="205"/>
        <end position="214"/>
    </location>
</feature>
<dbReference type="Proteomes" id="UP000182054">
    <property type="component" value="Unassembled WGS sequence"/>
</dbReference>
<dbReference type="InterPro" id="IPR041492">
    <property type="entry name" value="HAD_2"/>
</dbReference>
<dbReference type="NCBIfam" id="TIGR01509">
    <property type="entry name" value="HAD-SF-IA-v3"/>
    <property type="match status" value="1"/>
</dbReference>
<dbReference type="GO" id="GO:0016787">
    <property type="term" value="F:hydrolase activity"/>
    <property type="evidence" value="ECO:0007669"/>
    <property type="project" value="InterPro"/>
</dbReference>
<evidence type="ECO:0000313" key="2">
    <source>
        <dbReference type="EMBL" id="SFA59947.1"/>
    </source>
</evidence>
<dbReference type="InterPro" id="IPR036412">
    <property type="entry name" value="HAD-like_sf"/>
</dbReference>
<evidence type="ECO:0000256" key="1">
    <source>
        <dbReference type="SAM" id="MobiDB-lite"/>
    </source>
</evidence>
<reference evidence="2 3" key="1">
    <citation type="submission" date="2016-10" db="EMBL/GenBank/DDBJ databases">
        <authorList>
            <person name="de Groot N.N."/>
        </authorList>
    </citation>
    <scope>NUCLEOTIDE SEQUENCE [LARGE SCALE GENOMIC DNA]</scope>
    <source>
        <strain evidence="2 3">DSM 44908</strain>
    </source>
</reference>
<sequence length="223" mass="23244">MSAILFGSISTLADTSELQRTAFNDAFSQHGLDWSWSREDYRSMLGSNGGAQRIADYAETRGESVDAAAVHATKSEKFRSLLSEHGATARPGVAETVEAARASGTKLGFVTTTSAENVEAVLSALAPTVAREHFDVVISADDAPQGKPDPASYQVALERLGESADDCVAVEDNEGGVAAATAAGITVVAFPNENTADGTFTSATEKVESLDPARLESLTSARS</sequence>
<gene>
    <name evidence="2" type="ORF">SAMN05444374_11497</name>
</gene>
<feature type="region of interest" description="Disordered" evidence="1">
    <location>
        <begin position="194"/>
        <end position="223"/>
    </location>
</feature>
<dbReference type="PANTHER" id="PTHR42896">
    <property type="entry name" value="XYLULOSE-1,5-BISPHOSPHATE (XUBP) PHOSPHATASE"/>
    <property type="match status" value="1"/>
</dbReference>
<dbReference type="OrthoDB" id="9812856at2"/>
<dbReference type="RefSeq" id="WP_068362726.1">
    <property type="nucleotide sequence ID" value="NZ_FOJN01000014.1"/>
</dbReference>
<dbReference type="Gene3D" id="1.10.150.240">
    <property type="entry name" value="Putative phosphatase, domain 2"/>
    <property type="match status" value="1"/>
</dbReference>
<dbReference type="Pfam" id="PF13419">
    <property type="entry name" value="HAD_2"/>
    <property type="match status" value="1"/>
</dbReference>
<dbReference type="GeneID" id="85487143"/>
<dbReference type="EMBL" id="FOJN01000014">
    <property type="protein sequence ID" value="SFA59947.1"/>
    <property type="molecule type" value="Genomic_DNA"/>
</dbReference>
<dbReference type="InterPro" id="IPR044999">
    <property type="entry name" value="CbbY-like"/>
</dbReference>
<dbReference type="SUPFAM" id="SSF56784">
    <property type="entry name" value="HAD-like"/>
    <property type="match status" value="1"/>
</dbReference>
<dbReference type="AlphaFoldDB" id="A0A1I0U7Z7"/>
<protein>
    <submittedName>
        <fullName evidence="2">Haloacid dehalogenase superfamily, subfamily IA, variant 3 with third motif having DD or ED</fullName>
    </submittedName>
</protein>
<feature type="compositionally biased region" description="Polar residues" evidence="1">
    <location>
        <begin position="194"/>
        <end position="204"/>
    </location>
</feature>
<dbReference type="PANTHER" id="PTHR42896:SF2">
    <property type="entry name" value="CBBY-LIKE PROTEIN"/>
    <property type="match status" value="1"/>
</dbReference>
<accession>A0A1I0U7Z7</accession>
<dbReference type="InterPro" id="IPR006439">
    <property type="entry name" value="HAD-SF_hydro_IA"/>
</dbReference>
<dbReference type="InterPro" id="IPR023214">
    <property type="entry name" value="HAD_sf"/>
</dbReference>
<organism evidence="2 3">
    <name type="scientific">Rhodococcoides kroppenstedtii</name>
    <dbReference type="NCBI Taxonomy" id="293050"/>
    <lineage>
        <taxon>Bacteria</taxon>
        <taxon>Bacillati</taxon>
        <taxon>Actinomycetota</taxon>
        <taxon>Actinomycetes</taxon>
        <taxon>Mycobacteriales</taxon>
        <taxon>Nocardiaceae</taxon>
        <taxon>Rhodococcoides</taxon>
    </lineage>
</organism>
<dbReference type="InterPro" id="IPR023198">
    <property type="entry name" value="PGP-like_dom2"/>
</dbReference>
<evidence type="ECO:0000313" key="3">
    <source>
        <dbReference type="Proteomes" id="UP000182054"/>
    </source>
</evidence>
<proteinExistence type="predicted"/>